<protein>
    <submittedName>
        <fullName evidence="2">Uncharacterized protein</fullName>
    </submittedName>
</protein>
<dbReference type="InterPro" id="IPR014710">
    <property type="entry name" value="RmlC-like_jellyroll"/>
</dbReference>
<dbReference type="Gene3D" id="2.60.120.10">
    <property type="entry name" value="Jelly Rolls"/>
    <property type="match status" value="1"/>
</dbReference>
<evidence type="ECO:0000313" key="2">
    <source>
        <dbReference type="EMBL" id="GMN44966.1"/>
    </source>
</evidence>
<dbReference type="AlphaFoldDB" id="A0AA88D6R5"/>
<sequence>MYIRDYPASQYSYSQEIGDFTLELEKPPRYVPWCSVNPYPSAETKDEEMAKFPLYFRGPKPFECTVNPGEILYFRLFSCSLQLTQLRHVSILVGGKGGIKGRGEKISRRMFKTHGCLIGGIRIGNGLVEGFKILRTSPLLILLKLEGLEEGIHSKHDKGKVVPPPYVFSSPRPGMWFHHVRQSPDDRGRTIAFDIKYAYFNFLQSIHHPAIQNGKLPKTECNDPDSDVENSFEG</sequence>
<gene>
    <name evidence="2" type="ORF">TIFTF001_014161</name>
</gene>
<proteinExistence type="predicted"/>
<organism evidence="2 3">
    <name type="scientific">Ficus carica</name>
    <name type="common">Common fig</name>
    <dbReference type="NCBI Taxonomy" id="3494"/>
    <lineage>
        <taxon>Eukaryota</taxon>
        <taxon>Viridiplantae</taxon>
        <taxon>Streptophyta</taxon>
        <taxon>Embryophyta</taxon>
        <taxon>Tracheophyta</taxon>
        <taxon>Spermatophyta</taxon>
        <taxon>Magnoliopsida</taxon>
        <taxon>eudicotyledons</taxon>
        <taxon>Gunneridae</taxon>
        <taxon>Pentapetalae</taxon>
        <taxon>rosids</taxon>
        <taxon>fabids</taxon>
        <taxon>Rosales</taxon>
        <taxon>Moraceae</taxon>
        <taxon>Ficeae</taxon>
        <taxon>Ficus</taxon>
    </lineage>
</organism>
<keyword evidence="3" id="KW-1185">Reference proteome</keyword>
<feature type="compositionally biased region" description="Acidic residues" evidence="1">
    <location>
        <begin position="222"/>
        <end position="234"/>
    </location>
</feature>
<dbReference type="EMBL" id="BTGU01000019">
    <property type="protein sequence ID" value="GMN44966.1"/>
    <property type="molecule type" value="Genomic_DNA"/>
</dbReference>
<feature type="region of interest" description="Disordered" evidence="1">
    <location>
        <begin position="213"/>
        <end position="234"/>
    </location>
</feature>
<evidence type="ECO:0000256" key="1">
    <source>
        <dbReference type="SAM" id="MobiDB-lite"/>
    </source>
</evidence>
<dbReference type="Proteomes" id="UP001187192">
    <property type="component" value="Unassembled WGS sequence"/>
</dbReference>
<name>A0AA88D6R5_FICCA</name>
<comment type="caution">
    <text evidence="2">The sequence shown here is derived from an EMBL/GenBank/DDBJ whole genome shotgun (WGS) entry which is preliminary data.</text>
</comment>
<accession>A0AA88D6R5</accession>
<reference evidence="2" key="1">
    <citation type="submission" date="2023-07" db="EMBL/GenBank/DDBJ databases">
        <title>draft genome sequence of fig (Ficus carica).</title>
        <authorList>
            <person name="Takahashi T."/>
            <person name="Nishimura K."/>
        </authorList>
    </citation>
    <scope>NUCLEOTIDE SEQUENCE</scope>
</reference>
<evidence type="ECO:0000313" key="3">
    <source>
        <dbReference type="Proteomes" id="UP001187192"/>
    </source>
</evidence>